<dbReference type="Gene3D" id="1.10.10.1190">
    <property type="entry name" value="Antirestriction protein ArdA, domain 3"/>
    <property type="match status" value="1"/>
</dbReference>
<reference evidence="1 2" key="1">
    <citation type="submission" date="2018-07" db="EMBL/GenBank/DDBJ databases">
        <title>New species, Clostridium PI-S10-A1B.</title>
        <authorList>
            <person name="Krishna G."/>
            <person name="Summeta K."/>
            <person name="Shikha S."/>
            <person name="Prabhu P.B."/>
            <person name="Suresh K."/>
        </authorList>
    </citation>
    <scope>NUCLEOTIDE SEQUENCE [LARGE SCALE GENOMIC DNA]</scope>
    <source>
        <strain evidence="1 2">PI-S10-A1B</strain>
    </source>
</reference>
<evidence type="ECO:0008006" key="3">
    <source>
        <dbReference type="Google" id="ProtNLM"/>
    </source>
</evidence>
<protein>
    <recommendedName>
        <fullName evidence="3">Antirestriction protein ArdA</fullName>
    </recommendedName>
</protein>
<accession>A0A3E2NGS7</accession>
<dbReference type="AlphaFoldDB" id="A0A3E2NGS7"/>
<proteinExistence type="predicted"/>
<dbReference type="Proteomes" id="UP000260680">
    <property type="component" value="Unassembled WGS sequence"/>
</dbReference>
<evidence type="ECO:0000313" key="2">
    <source>
        <dbReference type="Proteomes" id="UP000260680"/>
    </source>
</evidence>
<dbReference type="EMBL" id="QOHO01000013">
    <property type="protein sequence ID" value="RFZ80197.1"/>
    <property type="molecule type" value="Genomic_DNA"/>
</dbReference>
<evidence type="ECO:0000313" key="1">
    <source>
        <dbReference type="EMBL" id="RFZ80197.1"/>
    </source>
</evidence>
<organism evidence="1 2">
    <name type="scientific">Lacrimispora amygdalina</name>
    <dbReference type="NCBI Taxonomy" id="253257"/>
    <lineage>
        <taxon>Bacteria</taxon>
        <taxon>Bacillati</taxon>
        <taxon>Bacillota</taxon>
        <taxon>Clostridia</taxon>
        <taxon>Lachnospirales</taxon>
        <taxon>Lachnospiraceae</taxon>
        <taxon>Lacrimispora</taxon>
    </lineage>
</organism>
<dbReference type="InterPro" id="IPR041893">
    <property type="entry name" value="ArdA_dom3"/>
</dbReference>
<dbReference type="RefSeq" id="WP_117415782.1">
    <property type="nucleotide sequence ID" value="NZ_QOHO01000013.1"/>
</dbReference>
<name>A0A3E2NGS7_9FIRM</name>
<comment type="caution">
    <text evidence="1">The sequence shown here is derived from an EMBL/GenBank/DDBJ whole genome shotgun (WGS) entry which is preliminary data.</text>
</comment>
<gene>
    <name evidence="1" type="ORF">DS742_04290</name>
</gene>
<sequence length="411" mass="45365">MSVNAREEKNFSVELSRWNPSGINPSAEIALPATPYELADALERAGTAGDTVYSAEVLSCQLDYLPQFIQPDINLHELNHLAQRLSSLSAWELDCFEGMVMMDAVQTQYAPIPVERLINMTHSTEHCQIAYEAHDDSSLGKFYADNDFVPALEKVSDEVYAYLDFGKIGREMREGEGGVFTPHGYVVQNGEIAADYHSGDAVSLEKPDYTVLLRVTKGYFNGPAQDSEAAVYLKLPAGDATLLQAVDAVGVASPEECAFSAEDCMAPSLTEKINDALYASEGDCYGLVNELAEQLRQLEMENRLPTYKAMLEEAPGDLSLEEALDLASMTEEFKLLSDSPAEYAKKEIQRMLSVGSDYGLNKFCDLEGYGRYLLEQRGVAETSYGMLEPQNGMTVEQCLNRPSQSFGMEMK</sequence>
<dbReference type="OrthoDB" id="1733755at2"/>